<dbReference type="Gene3D" id="3.10.10.10">
    <property type="entry name" value="HIV Type 1 Reverse Transcriptase, subunit A, domain 1"/>
    <property type="match status" value="1"/>
</dbReference>
<name>A0A5S6Q2A0_TRIMR</name>
<dbReference type="PANTHER" id="PTHR37984">
    <property type="entry name" value="PROTEIN CBG26694"/>
    <property type="match status" value="1"/>
</dbReference>
<sequence length="467" mass="52722">MSVSSDIDFAGVGKPQGETVDLYVADLKELAATCAFGALEKESIRDQLIEGTSSPAVRERLLSVDNLTLDKAILIAQKMKTAKREASCLLATADGTDVNLLKKRQQSAPSSGTVARKNAGEQTTQKYCFRCGSTTHLANASYCHTRNLQFFNCGKRGHLSKVCKSKQLGRPKWKAYSSVQMLELAQLSKADSIYITIEVSYRGNYYPLQCMLDTGSHVSVIPRSLWQTTFASVPLRTPPVTLTSYCKRPLPILGCFDANVKYIGKRAQITFYVAPYGKALIGMDLIGGLNIRIHGSNVVSNVAVTTSEGRTNAKLRNYVHEVKIKRDIKPVKQKLRRLPLLLREAVAKEIHKLLSTGIIEKIDASEWVSPIVVTRKKDGNIRYVLTYENRIRPLYLISFPYPILMICYYGLRVLRFSLLWIFDLRTINWSCMKIVEILQHLFRMWDYFAFAVFLTDCAQHQQHFRTS</sequence>
<protein>
    <submittedName>
        <fullName evidence="2">CCHC-type domain-containing protein</fullName>
    </submittedName>
</protein>
<dbReference type="GO" id="GO:0008270">
    <property type="term" value="F:zinc ion binding"/>
    <property type="evidence" value="ECO:0007669"/>
    <property type="project" value="InterPro"/>
</dbReference>
<organism evidence="1 2">
    <name type="scientific">Trichuris muris</name>
    <name type="common">Mouse whipworm</name>
    <dbReference type="NCBI Taxonomy" id="70415"/>
    <lineage>
        <taxon>Eukaryota</taxon>
        <taxon>Metazoa</taxon>
        <taxon>Ecdysozoa</taxon>
        <taxon>Nematoda</taxon>
        <taxon>Enoplea</taxon>
        <taxon>Dorylaimia</taxon>
        <taxon>Trichinellida</taxon>
        <taxon>Trichuridae</taxon>
        <taxon>Trichuris</taxon>
    </lineage>
</organism>
<dbReference type="AlphaFoldDB" id="A0A5S6Q2A0"/>
<dbReference type="Gene3D" id="2.40.70.10">
    <property type="entry name" value="Acid Proteases"/>
    <property type="match status" value="1"/>
</dbReference>
<evidence type="ECO:0000313" key="2">
    <source>
        <dbReference type="WBParaSite" id="TMUE_0000001370.1"/>
    </source>
</evidence>
<dbReference type="GO" id="GO:0003676">
    <property type="term" value="F:nucleic acid binding"/>
    <property type="evidence" value="ECO:0007669"/>
    <property type="project" value="InterPro"/>
</dbReference>
<dbReference type="InterPro" id="IPR021109">
    <property type="entry name" value="Peptidase_aspartic_dom_sf"/>
</dbReference>
<dbReference type="Proteomes" id="UP000046395">
    <property type="component" value="Unassembled WGS sequence"/>
</dbReference>
<proteinExistence type="predicted"/>
<accession>A0A5S6Q2A0</accession>
<evidence type="ECO:0000313" key="1">
    <source>
        <dbReference type="Proteomes" id="UP000046395"/>
    </source>
</evidence>
<dbReference type="SUPFAM" id="SSF56672">
    <property type="entry name" value="DNA/RNA polymerases"/>
    <property type="match status" value="1"/>
</dbReference>
<dbReference type="Gene3D" id="4.10.60.10">
    <property type="entry name" value="Zinc finger, CCHC-type"/>
    <property type="match status" value="1"/>
</dbReference>
<dbReference type="SUPFAM" id="SSF57756">
    <property type="entry name" value="Retrovirus zinc finger-like domains"/>
    <property type="match status" value="1"/>
</dbReference>
<dbReference type="PANTHER" id="PTHR37984:SF15">
    <property type="entry name" value="INTEGRASE CATALYTIC DOMAIN-CONTAINING PROTEIN"/>
    <property type="match status" value="1"/>
</dbReference>
<dbReference type="InterPro" id="IPR036875">
    <property type="entry name" value="Znf_CCHC_sf"/>
</dbReference>
<dbReference type="InterPro" id="IPR050951">
    <property type="entry name" value="Retrovirus_Pol_polyprotein"/>
</dbReference>
<keyword evidence="1" id="KW-1185">Reference proteome</keyword>
<reference evidence="2" key="1">
    <citation type="submission" date="2019-12" db="UniProtKB">
        <authorList>
            <consortium name="WormBaseParasite"/>
        </authorList>
    </citation>
    <scope>IDENTIFICATION</scope>
</reference>
<dbReference type="WBParaSite" id="TMUE_0000001370.1">
    <property type="protein sequence ID" value="TMUE_0000001370.1"/>
    <property type="gene ID" value="WBGene00297267"/>
</dbReference>
<dbReference type="STRING" id="70415.A0A5S6Q2A0"/>
<dbReference type="SUPFAM" id="SSF50630">
    <property type="entry name" value="Acid proteases"/>
    <property type="match status" value="1"/>
</dbReference>
<dbReference type="InterPro" id="IPR043502">
    <property type="entry name" value="DNA/RNA_pol_sf"/>
</dbReference>